<evidence type="ECO:0000313" key="1">
    <source>
        <dbReference type="EMBL" id="OGF82152.1"/>
    </source>
</evidence>
<dbReference type="EMBL" id="MFIA01000026">
    <property type="protein sequence ID" value="OGF82152.1"/>
    <property type="molecule type" value="Genomic_DNA"/>
</dbReference>
<sequence>MWASADIILPKLFLLKNLPPKLKFVRILEFRTPKKNLKLSKINPWPPNFLPHHFAAEPRNGFELSLK</sequence>
<reference evidence="1 2" key="1">
    <citation type="journal article" date="2016" name="Nat. Commun.">
        <title>Thousands of microbial genomes shed light on interconnected biogeochemical processes in an aquifer system.</title>
        <authorList>
            <person name="Anantharaman K."/>
            <person name="Brown C.T."/>
            <person name="Hug L.A."/>
            <person name="Sharon I."/>
            <person name="Castelle C.J."/>
            <person name="Probst A.J."/>
            <person name="Thomas B.C."/>
            <person name="Singh A."/>
            <person name="Wilkins M.J."/>
            <person name="Karaoz U."/>
            <person name="Brodie E.L."/>
            <person name="Williams K.H."/>
            <person name="Hubbard S.S."/>
            <person name="Banfield J.F."/>
        </authorList>
    </citation>
    <scope>NUCLEOTIDE SEQUENCE [LARGE SCALE GENOMIC DNA]</scope>
</reference>
<comment type="caution">
    <text evidence="1">The sequence shown here is derived from an EMBL/GenBank/DDBJ whole genome shotgun (WGS) entry which is preliminary data.</text>
</comment>
<evidence type="ECO:0000313" key="2">
    <source>
        <dbReference type="Proteomes" id="UP000178046"/>
    </source>
</evidence>
<accession>A0A1F5X2N8</accession>
<dbReference type="Proteomes" id="UP000178046">
    <property type="component" value="Unassembled WGS sequence"/>
</dbReference>
<gene>
    <name evidence="1" type="ORF">A2924_00495</name>
</gene>
<dbReference type="AlphaFoldDB" id="A0A1F5X2N8"/>
<organism evidence="1 2">
    <name type="scientific">Candidatus Giovannonibacteria bacterium RIFCSPLOWO2_01_FULL_44_16</name>
    <dbReference type="NCBI Taxonomy" id="1798348"/>
    <lineage>
        <taxon>Bacteria</taxon>
        <taxon>Candidatus Giovannoniibacteriota</taxon>
    </lineage>
</organism>
<proteinExistence type="predicted"/>
<protein>
    <submittedName>
        <fullName evidence="1">Uncharacterized protein</fullName>
    </submittedName>
</protein>
<name>A0A1F5X2N8_9BACT</name>